<dbReference type="EC" id="2.7.13.3" evidence="3"/>
<feature type="domain" description="HAMP" evidence="13">
    <location>
        <begin position="175"/>
        <end position="227"/>
    </location>
</feature>
<keyword evidence="6 11" id="KW-0812">Transmembrane</keyword>
<dbReference type="Gene3D" id="1.10.287.130">
    <property type="match status" value="1"/>
</dbReference>
<dbReference type="PRINTS" id="PR00344">
    <property type="entry name" value="BCTRLSENSOR"/>
</dbReference>
<evidence type="ECO:0000313" key="15">
    <source>
        <dbReference type="Proteomes" id="UP001554567"/>
    </source>
</evidence>
<dbReference type="SMART" id="SM00388">
    <property type="entry name" value="HisKA"/>
    <property type="match status" value="1"/>
</dbReference>
<evidence type="ECO:0000256" key="10">
    <source>
        <dbReference type="ARBA" id="ARBA00023136"/>
    </source>
</evidence>
<evidence type="ECO:0000256" key="11">
    <source>
        <dbReference type="SAM" id="Phobius"/>
    </source>
</evidence>
<dbReference type="SMART" id="SM00387">
    <property type="entry name" value="HATPase_c"/>
    <property type="match status" value="1"/>
</dbReference>
<feature type="transmembrane region" description="Helical" evidence="11">
    <location>
        <begin position="156"/>
        <end position="174"/>
    </location>
</feature>
<keyword evidence="9" id="KW-0902">Two-component regulatory system</keyword>
<dbReference type="EMBL" id="JBFKZN010000001">
    <property type="protein sequence ID" value="MEW5288131.1"/>
    <property type="molecule type" value="Genomic_DNA"/>
</dbReference>
<keyword evidence="7" id="KW-0418">Kinase</keyword>
<keyword evidence="14" id="KW-0067">ATP-binding</keyword>
<gene>
    <name evidence="14" type="ORF">ABW286_02815</name>
</gene>
<feature type="domain" description="Histidine kinase" evidence="12">
    <location>
        <begin position="235"/>
        <end position="450"/>
    </location>
</feature>
<dbReference type="PROSITE" id="PS50885">
    <property type="entry name" value="HAMP"/>
    <property type="match status" value="1"/>
</dbReference>
<evidence type="ECO:0000256" key="2">
    <source>
        <dbReference type="ARBA" id="ARBA00004141"/>
    </source>
</evidence>
<evidence type="ECO:0000256" key="4">
    <source>
        <dbReference type="ARBA" id="ARBA00022553"/>
    </source>
</evidence>
<evidence type="ECO:0000256" key="5">
    <source>
        <dbReference type="ARBA" id="ARBA00022679"/>
    </source>
</evidence>
<dbReference type="Pfam" id="PF02518">
    <property type="entry name" value="HATPase_c"/>
    <property type="match status" value="1"/>
</dbReference>
<dbReference type="PANTHER" id="PTHR45436">
    <property type="entry name" value="SENSOR HISTIDINE KINASE YKOH"/>
    <property type="match status" value="1"/>
</dbReference>
<dbReference type="InterPro" id="IPR003660">
    <property type="entry name" value="HAMP_dom"/>
</dbReference>
<dbReference type="InterPro" id="IPR005467">
    <property type="entry name" value="His_kinase_dom"/>
</dbReference>
<dbReference type="CDD" id="cd00082">
    <property type="entry name" value="HisKA"/>
    <property type="match status" value="1"/>
</dbReference>
<accession>A0ABV3MX41</accession>
<evidence type="ECO:0000256" key="6">
    <source>
        <dbReference type="ARBA" id="ARBA00022692"/>
    </source>
</evidence>
<feature type="transmembrane region" description="Helical" evidence="11">
    <location>
        <begin position="16"/>
        <end position="40"/>
    </location>
</feature>
<evidence type="ECO:0000313" key="14">
    <source>
        <dbReference type="EMBL" id="MEW5288131.1"/>
    </source>
</evidence>
<dbReference type="InterPro" id="IPR004358">
    <property type="entry name" value="Sig_transdc_His_kin-like_C"/>
</dbReference>
<keyword evidence="8 11" id="KW-1133">Transmembrane helix</keyword>
<evidence type="ECO:0000256" key="8">
    <source>
        <dbReference type="ARBA" id="ARBA00022989"/>
    </source>
</evidence>
<dbReference type="InterPro" id="IPR003661">
    <property type="entry name" value="HisK_dim/P_dom"/>
</dbReference>
<dbReference type="Pfam" id="PF00512">
    <property type="entry name" value="HisKA"/>
    <property type="match status" value="1"/>
</dbReference>
<keyword evidence="10 11" id="KW-0472">Membrane</keyword>
<keyword evidence="5" id="KW-0808">Transferase</keyword>
<dbReference type="SUPFAM" id="SSF47384">
    <property type="entry name" value="Homodimeric domain of signal transducing histidine kinase"/>
    <property type="match status" value="1"/>
</dbReference>
<dbReference type="PANTHER" id="PTHR45436:SF15">
    <property type="entry name" value="SENSOR HISTIDINE KINASE CUSS"/>
    <property type="match status" value="1"/>
</dbReference>
<evidence type="ECO:0000259" key="12">
    <source>
        <dbReference type="PROSITE" id="PS50109"/>
    </source>
</evidence>
<keyword evidence="14" id="KW-0547">Nucleotide-binding</keyword>
<dbReference type="Gene3D" id="3.30.565.10">
    <property type="entry name" value="Histidine kinase-like ATPase, C-terminal domain"/>
    <property type="match status" value="1"/>
</dbReference>
<name>A0ABV3MX41_9GAMM</name>
<dbReference type="RefSeq" id="WP_367166607.1">
    <property type="nucleotide sequence ID" value="NZ_JBFKZN010000001.1"/>
</dbReference>
<dbReference type="InterPro" id="IPR036097">
    <property type="entry name" value="HisK_dim/P_sf"/>
</dbReference>
<comment type="caution">
    <text evidence="14">The sequence shown here is derived from an EMBL/GenBank/DDBJ whole genome shotgun (WGS) entry which is preliminary data.</text>
</comment>
<proteinExistence type="predicted"/>
<comment type="catalytic activity">
    <reaction evidence="1">
        <text>ATP + protein L-histidine = ADP + protein N-phospho-L-histidine.</text>
        <dbReference type="EC" id="2.7.13.3"/>
    </reaction>
</comment>
<keyword evidence="15" id="KW-1185">Reference proteome</keyword>
<comment type="subcellular location">
    <subcellularLocation>
        <location evidence="2">Membrane</location>
        <topology evidence="2">Multi-pass membrane protein</topology>
    </subcellularLocation>
</comment>
<dbReference type="GO" id="GO:0005524">
    <property type="term" value="F:ATP binding"/>
    <property type="evidence" value="ECO:0007669"/>
    <property type="project" value="UniProtKB-KW"/>
</dbReference>
<keyword evidence="4" id="KW-0597">Phosphoprotein</keyword>
<evidence type="ECO:0000256" key="9">
    <source>
        <dbReference type="ARBA" id="ARBA00023012"/>
    </source>
</evidence>
<dbReference type="InterPro" id="IPR003594">
    <property type="entry name" value="HATPase_dom"/>
</dbReference>
<dbReference type="SUPFAM" id="SSF55874">
    <property type="entry name" value="ATPase domain of HSP90 chaperone/DNA topoisomerase II/histidine kinase"/>
    <property type="match status" value="1"/>
</dbReference>
<evidence type="ECO:0000256" key="3">
    <source>
        <dbReference type="ARBA" id="ARBA00012438"/>
    </source>
</evidence>
<dbReference type="CDD" id="cd00075">
    <property type="entry name" value="HATPase"/>
    <property type="match status" value="1"/>
</dbReference>
<evidence type="ECO:0000259" key="13">
    <source>
        <dbReference type="PROSITE" id="PS50885"/>
    </source>
</evidence>
<evidence type="ECO:0000256" key="1">
    <source>
        <dbReference type="ARBA" id="ARBA00000085"/>
    </source>
</evidence>
<dbReference type="Proteomes" id="UP001554567">
    <property type="component" value="Unassembled WGS sequence"/>
</dbReference>
<dbReference type="PROSITE" id="PS50109">
    <property type="entry name" value="HIS_KIN"/>
    <property type="match status" value="1"/>
</dbReference>
<dbReference type="InterPro" id="IPR036890">
    <property type="entry name" value="HATPase_C_sf"/>
</dbReference>
<reference evidence="14 15" key="1">
    <citation type="submission" date="2024-07" db="EMBL/GenBank/DDBJ databases">
        <authorList>
            <person name="Dulla G.F.J."/>
            <person name="Delorm J.G."/>
        </authorList>
    </citation>
    <scope>NUCLEOTIDE SEQUENCE [LARGE SCALE GENOMIC DNA]</scope>
    <source>
        <strain evidence="14 15">JGD 233</strain>
    </source>
</reference>
<dbReference type="InterPro" id="IPR050428">
    <property type="entry name" value="TCS_sensor_his_kinase"/>
</dbReference>
<sequence length="452" mass="49563">MDGIGKRLRESVQARLSFGLCSAIMLVALLTGGIAFYSALDEAHELQDSSLSQIAELAKNGVLAVRGSNLIGPPIHDERESRIIVHFMFATGQQGQKAEEGFVLPFALAEGFHTLQTHHHLYRVLVRQLDAATKVAVAQRASVQDEVAMSGALRTLLPFFVLVPVLLVVVADLVRKIFRPIQQLAVAVHHRSELDTTPLTTAGMPKEIVPFTHAINRLLERVSLSVEAQRRFVADAAHELRSPLTALSLQAENLSATALPAESQRRVMRLREGITRAKNLLEQLLSLARAQSRETQAVAQRQVAIDRLIREVIADLLPLAEKKNLDLGMLENSEVAVVCQPLALAGVLKNLLDNAIRYTPENGRIDLQVLRVDGRVVIEIEDTGPGIPAEKRLRVFDPFYRIEGNEATGSGLGLSIVRTLLDRMQGEIILGPAKRAPTGLNVRVTLWLMASS</sequence>
<protein>
    <recommendedName>
        <fullName evidence="3">histidine kinase</fullName>
        <ecNumber evidence="3">2.7.13.3</ecNumber>
    </recommendedName>
</protein>
<evidence type="ECO:0000256" key="7">
    <source>
        <dbReference type="ARBA" id="ARBA00022777"/>
    </source>
</evidence>
<organism evidence="14 15">
    <name type="scientific">Erwinia papayae</name>
    <dbReference type="NCBI Taxonomy" id="206499"/>
    <lineage>
        <taxon>Bacteria</taxon>
        <taxon>Pseudomonadati</taxon>
        <taxon>Pseudomonadota</taxon>
        <taxon>Gammaproteobacteria</taxon>
        <taxon>Enterobacterales</taxon>
        <taxon>Erwiniaceae</taxon>
        <taxon>Erwinia</taxon>
    </lineage>
</organism>